<dbReference type="Gene3D" id="3.20.20.100">
    <property type="entry name" value="NADP-dependent oxidoreductase domain"/>
    <property type="match status" value="1"/>
</dbReference>
<evidence type="ECO:0000256" key="1">
    <source>
        <dbReference type="ARBA" id="ARBA00007905"/>
    </source>
</evidence>
<gene>
    <name evidence="8" type="ORF">MELIAE_LOCUS7041</name>
</gene>
<keyword evidence="2" id="KW-0521">NADP</keyword>
<feature type="active site" description="Proton donor" evidence="4">
    <location>
        <position position="51"/>
    </location>
</feature>
<dbReference type="SUPFAM" id="SSF51430">
    <property type="entry name" value="NAD(P)-linked oxidoreductase"/>
    <property type="match status" value="1"/>
</dbReference>
<dbReference type="PRINTS" id="PR00069">
    <property type="entry name" value="ALDKETRDTASE"/>
</dbReference>
<dbReference type="Pfam" id="PF00248">
    <property type="entry name" value="Aldo_ket_red"/>
    <property type="match status" value="1"/>
</dbReference>
<dbReference type="AlphaFoldDB" id="A0A9P0B5R9"/>
<dbReference type="InterPro" id="IPR020471">
    <property type="entry name" value="AKR"/>
</dbReference>
<dbReference type="InterPro" id="IPR023210">
    <property type="entry name" value="NADP_OxRdtase_dom"/>
</dbReference>
<evidence type="ECO:0000256" key="6">
    <source>
        <dbReference type="PIRSR" id="PIRSR000097-3"/>
    </source>
</evidence>
<accession>A0A9P0B5R9</accession>
<comment type="similarity">
    <text evidence="1">Belongs to the aldo/keto reductase family.</text>
</comment>
<evidence type="ECO:0000256" key="3">
    <source>
        <dbReference type="ARBA" id="ARBA00023002"/>
    </source>
</evidence>
<keyword evidence="3" id="KW-0560">Oxidoreductase</keyword>
<evidence type="ECO:0000313" key="9">
    <source>
        <dbReference type="Proteomes" id="UP001154078"/>
    </source>
</evidence>
<evidence type="ECO:0000313" key="8">
    <source>
        <dbReference type="EMBL" id="CAH0555756.1"/>
    </source>
</evidence>
<sequence length="327" mass="37471">MDSKSYFDLSSGYKIPVVGLGTSKCKVEELEQALNAALEIGYRHIDTASVYNNENTIGTVLKQWLDSGKVKREQLFVATKLAFFNHSLNGIEENVLRSLEKLKLDYVDLYLIHFPVNIEKKEGHGEVWKTLETDHIAMWKDLEEQVDKGRIKSLGVSNFNQKQIQKILDSNPKHKITNLQVELHVFLQQPELVEFCHKNNITITAFGPLGSPGYNEHLLKVGEKAINIPHILSNEIVRKISEKHSKTPAQVVLRFLLQNDVIVIPKSVKPERLRENFDLFGFVLEESDMMELRRLDMGEKGRIFNFSMIKGLSSHPEWPFGTDIYTI</sequence>
<reference evidence="8" key="1">
    <citation type="submission" date="2021-12" db="EMBL/GenBank/DDBJ databases">
        <authorList>
            <person name="King R."/>
        </authorList>
    </citation>
    <scope>NUCLEOTIDE SEQUENCE</scope>
</reference>
<organism evidence="8 9">
    <name type="scientific">Brassicogethes aeneus</name>
    <name type="common">Rape pollen beetle</name>
    <name type="synonym">Meligethes aeneus</name>
    <dbReference type="NCBI Taxonomy" id="1431903"/>
    <lineage>
        <taxon>Eukaryota</taxon>
        <taxon>Metazoa</taxon>
        <taxon>Ecdysozoa</taxon>
        <taxon>Arthropoda</taxon>
        <taxon>Hexapoda</taxon>
        <taxon>Insecta</taxon>
        <taxon>Pterygota</taxon>
        <taxon>Neoptera</taxon>
        <taxon>Endopterygota</taxon>
        <taxon>Coleoptera</taxon>
        <taxon>Polyphaga</taxon>
        <taxon>Cucujiformia</taxon>
        <taxon>Nitidulidae</taxon>
        <taxon>Meligethinae</taxon>
        <taxon>Brassicogethes</taxon>
    </lineage>
</organism>
<evidence type="ECO:0000256" key="4">
    <source>
        <dbReference type="PIRSR" id="PIRSR000097-1"/>
    </source>
</evidence>
<dbReference type="FunFam" id="3.20.20.100:FF:000006">
    <property type="entry name" value="Aldo-keto reductase family 1 member A1"/>
    <property type="match status" value="1"/>
</dbReference>
<keyword evidence="9" id="KW-1185">Reference proteome</keyword>
<dbReference type="GO" id="GO:0016491">
    <property type="term" value="F:oxidoreductase activity"/>
    <property type="evidence" value="ECO:0007669"/>
    <property type="project" value="UniProtKB-KW"/>
</dbReference>
<name>A0A9P0B5R9_BRAAE</name>
<dbReference type="OrthoDB" id="416253at2759"/>
<dbReference type="Proteomes" id="UP001154078">
    <property type="component" value="Chromosome 4"/>
</dbReference>
<dbReference type="EMBL" id="OV121135">
    <property type="protein sequence ID" value="CAH0555756.1"/>
    <property type="molecule type" value="Genomic_DNA"/>
</dbReference>
<dbReference type="PROSITE" id="PS00063">
    <property type="entry name" value="ALDOKETO_REDUCTASE_3"/>
    <property type="match status" value="1"/>
</dbReference>
<proteinExistence type="inferred from homology"/>
<feature type="binding site" evidence="5">
    <location>
        <position position="113"/>
    </location>
    <ligand>
        <name>substrate</name>
    </ligand>
</feature>
<dbReference type="PIRSF" id="PIRSF000097">
    <property type="entry name" value="AKR"/>
    <property type="match status" value="1"/>
</dbReference>
<evidence type="ECO:0000259" key="7">
    <source>
        <dbReference type="Pfam" id="PF00248"/>
    </source>
</evidence>
<dbReference type="PROSITE" id="PS00062">
    <property type="entry name" value="ALDOKETO_REDUCTASE_2"/>
    <property type="match status" value="1"/>
</dbReference>
<feature type="site" description="Lowers pKa of active site Tyr" evidence="6">
    <location>
        <position position="80"/>
    </location>
</feature>
<evidence type="ECO:0000256" key="5">
    <source>
        <dbReference type="PIRSR" id="PIRSR000097-2"/>
    </source>
</evidence>
<protein>
    <recommendedName>
        <fullName evidence="7">NADP-dependent oxidoreductase domain-containing protein</fullName>
    </recommendedName>
</protein>
<dbReference type="InterPro" id="IPR018170">
    <property type="entry name" value="Aldo/ket_reductase_CS"/>
</dbReference>
<dbReference type="InterPro" id="IPR036812">
    <property type="entry name" value="NAD(P)_OxRdtase_dom_sf"/>
</dbReference>
<dbReference type="PROSITE" id="PS00798">
    <property type="entry name" value="ALDOKETO_REDUCTASE_1"/>
    <property type="match status" value="1"/>
</dbReference>
<evidence type="ECO:0000256" key="2">
    <source>
        <dbReference type="ARBA" id="ARBA00022857"/>
    </source>
</evidence>
<dbReference type="PANTHER" id="PTHR11732">
    <property type="entry name" value="ALDO/KETO REDUCTASE"/>
    <property type="match status" value="1"/>
</dbReference>
<feature type="domain" description="NADP-dependent oxidoreductase" evidence="7">
    <location>
        <begin position="24"/>
        <end position="295"/>
    </location>
</feature>